<feature type="repeat" description="TPR" evidence="6">
    <location>
        <begin position="215"/>
        <end position="248"/>
    </location>
</feature>
<dbReference type="GO" id="GO:0003677">
    <property type="term" value="F:DNA binding"/>
    <property type="evidence" value="ECO:0007669"/>
    <property type="project" value="UniProtKB-KW"/>
</dbReference>
<keyword evidence="3" id="KW-0677">Repeat</keyword>
<protein>
    <submittedName>
        <fullName evidence="10">DNA-binding transcriptional regulator, CsgD family</fullName>
    </submittedName>
</protein>
<dbReference type="Gene3D" id="1.25.40.10">
    <property type="entry name" value="Tetratricopeptide repeat domain"/>
    <property type="match status" value="2"/>
</dbReference>
<keyword evidence="8" id="KW-0812">Transmembrane</keyword>
<keyword evidence="10" id="KW-0238">DNA-binding</keyword>
<comment type="similarity">
    <text evidence="5">Belongs to the Rap family.</text>
</comment>
<dbReference type="Gene3D" id="1.10.10.10">
    <property type="entry name" value="Winged helix-like DNA-binding domain superfamily/Winged helix DNA-binding domain"/>
    <property type="match status" value="1"/>
</dbReference>
<keyword evidence="11" id="KW-1185">Reference proteome</keyword>
<dbReference type="SUPFAM" id="SSF46894">
    <property type="entry name" value="C-terminal effector domain of the bipartite response regulators"/>
    <property type="match status" value="1"/>
</dbReference>
<evidence type="ECO:0000256" key="8">
    <source>
        <dbReference type="SAM" id="Phobius"/>
    </source>
</evidence>
<dbReference type="InterPro" id="IPR011990">
    <property type="entry name" value="TPR-like_helical_dom_sf"/>
</dbReference>
<evidence type="ECO:0000259" key="9">
    <source>
        <dbReference type="SMART" id="SM00421"/>
    </source>
</evidence>
<dbReference type="PANTHER" id="PTHR46630:SF1">
    <property type="entry name" value="TETRATRICOPEPTIDE REPEAT PROTEIN 29"/>
    <property type="match status" value="1"/>
</dbReference>
<evidence type="ECO:0000256" key="5">
    <source>
        <dbReference type="ARBA" id="ARBA00038253"/>
    </source>
</evidence>
<accession>A0A1M6CMQ1</accession>
<keyword evidence="7" id="KW-0175">Coiled coil</keyword>
<evidence type="ECO:0000256" key="1">
    <source>
        <dbReference type="ARBA" id="ARBA00004496"/>
    </source>
</evidence>
<dbReference type="InterPro" id="IPR016032">
    <property type="entry name" value="Sig_transdc_resp-reg_C-effctor"/>
</dbReference>
<dbReference type="PANTHER" id="PTHR46630">
    <property type="entry name" value="TETRATRICOPEPTIDE REPEAT PROTEIN 29"/>
    <property type="match status" value="1"/>
</dbReference>
<name>A0A1M6CMQ1_9FLAO</name>
<evidence type="ECO:0000313" key="11">
    <source>
        <dbReference type="Proteomes" id="UP000184225"/>
    </source>
</evidence>
<dbReference type="Pfam" id="PF13424">
    <property type="entry name" value="TPR_12"/>
    <property type="match status" value="2"/>
</dbReference>
<dbReference type="InterPro" id="IPR019734">
    <property type="entry name" value="TPR_rpt"/>
</dbReference>
<dbReference type="GO" id="GO:0006355">
    <property type="term" value="P:regulation of DNA-templated transcription"/>
    <property type="evidence" value="ECO:0007669"/>
    <property type="project" value="InterPro"/>
</dbReference>
<evidence type="ECO:0000256" key="4">
    <source>
        <dbReference type="ARBA" id="ARBA00022803"/>
    </source>
</evidence>
<dbReference type="Proteomes" id="UP000184225">
    <property type="component" value="Unassembled WGS sequence"/>
</dbReference>
<comment type="subcellular location">
    <subcellularLocation>
        <location evidence="1">Cytoplasm</location>
    </subcellularLocation>
</comment>
<evidence type="ECO:0000256" key="7">
    <source>
        <dbReference type="SAM" id="Coils"/>
    </source>
</evidence>
<keyword evidence="8" id="KW-1133">Transmembrane helix</keyword>
<dbReference type="SMART" id="SM00421">
    <property type="entry name" value="HTH_LUXR"/>
    <property type="match status" value="1"/>
</dbReference>
<evidence type="ECO:0000256" key="2">
    <source>
        <dbReference type="ARBA" id="ARBA00022490"/>
    </source>
</evidence>
<dbReference type="InterPro" id="IPR051476">
    <property type="entry name" value="Bac_ResReg_Asp_Phosphatase"/>
</dbReference>
<dbReference type="EMBL" id="FQYY01000003">
    <property type="protein sequence ID" value="SHI62287.1"/>
    <property type="molecule type" value="Genomic_DNA"/>
</dbReference>
<gene>
    <name evidence="10" type="ORF">SAMN04488096_10371</name>
</gene>
<evidence type="ECO:0000313" key="10">
    <source>
        <dbReference type="EMBL" id="SHI62287.1"/>
    </source>
</evidence>
<dbReference type="Pfam" id="PF13181">
    <property type="entry name" value="TPR_8"/>
    <property type="match status" value="1"/>
</dbReference>
<evidence type="ECO:0000256" key="3">
    <source>
        <dbReference type="ARBA" id="ARBA00022737"/>
    </source>
</evidence>
<dbReference type="GO" id="GO:0005737">
    <property type="term" value="C:cytoplasm"/>
    <property type="evidence" value="ECO:0007669"/>
    <property type="project" value="UniProtKB-SubCell"/>
</dbReference>
<dbReference type="PROSITE" id="PS50005">
    <property type="entry name" value="TPR"/>
    <property type="match status" value="2"/>
</dbReference>
<organism evidence="10 11">
    <name type="scientific">Mesonia phycicola</name>
    <dbReference type="NCBI Taxonomy" id="579105"/>
    <lineage>
        <taxon>Bacteria</taxon>
        <taxon>Pseudomonadati</taxon>
        <taxon>Bacteroidota</taxon>
        <taxon>Flavobacteriia</taxon>
        <taxon>Flavobacteriales</taxon>
        <taxon>Flavobacteriaceae</taxon>
        <taxon>Mesonia</taxon>
    </lineage>
</organism>
<dbReference type="Pfam" id="PF00196">
    <property type="entry name" value="GerE"/>
    <property type="match status" value="1"/>
</dbReference>
<sequence>MRREITFFFCVFYSFFLVAQEREKVANNHEFQDSIFYLFKDQLEIAKKKSDSILISEKYIQLGDYFQLSEVYGEAIEQYNLALKITTKNNQDSLNILLNNRIAHIYLTLKNYEKAKNILLNNIDKAQQVKQTKSEAVAEGIFGSCLEKEGNYLEALTHQKNSLKLFEEIKDQEGIAVVNENIGSIYEDLTQFNLAHEYFEKSLRYFETQNGVQQINVLNNIGDVYRKTGEYKKALSYTEKALTLAEAYKDHHQIESAHRDLAKTYALQQNHAKAYLHLSMYSDLKEEQFLKQNFRQLNVLQTIYETEQKETQIELLTKQNTINEANHNFMLLGGVALLFLIGVSFFFINRKRKEKSKLQNYKQRMLQAELDKKEIEEKKLQDAIQLKTASLSKYSLNIAQKNKLITDLSSTLKKMSTRSKMDTQAKLKELAKELDFALQQEDEWDEFMSFFEDVHPQFFKELSKKANSKLTSSELRLAMLLRLNLSSKEIASILRVTPDSVRVARYRLRKKLPINSKQELVHFFMNL</sequence>
<feature type="domain" description="HTH luxR-type" evidence="9">
    <location>
        <begin position="467"/>
        <end position="524"/>
    </location>
</feature>
<feature type="coiled-coil region" evidence="7">
    <location>
        <begin position="351"/>
        <end position="383"/>
    </location>
</feature>
<keyword evidence="2" id="KW-0963">Cytoplasm</keyword>
<keyword evidence="8" id="KW-0472">Membrane</keyword>
<reference evidence="10 11" key="1">
    <citation type="submission" date="2016-11" db="EMBL/GenBank/DDBJ databases">
        <authorList>
            <person name="Jaros S."/>
            <person name="Januszkiewicz K."/>
            <person name="Wedrychowicz H."/>
        </authorList>
    </citation>
    <scope>NUCLEOTIDE SEQUENCE [LARGE SCALE GENOMIC DNA]</scope>
    <source>
        <strain evidence="10 11">DSM 21425</strain>
    </source>
</reference>
<feature type="repeat" description="TPR" evidence="6">
    <location>
        <begin position="56"/>
        <end position="89"/>
    </location>
</feature>
<dbReference type="InterPro" id="IPR000792">
    <property type="entry name" value="Tscrpt_reg_LuxR_C"/>
</dbReference>
<proteinExistence type="inferred from homology"/>
<dbReference type="SMART" id="SM00028">
    <property type="entry name" value="TPR"/>
    <property type="match status" value="6"/>
</dbReference>
<dbReference type="AlphaFoldDB" id="A0A1M6CMQ1"/>
<dbReference type="STRING" id="579105.SAMN04488096_10371"/>
<dbReference type="InterPro" id="IPR036388">
    <property type="entry name" value="WH-like_DNA-bd_sf"/>
</dbReference>
<feature type="transmembrane region" description="Helical" evidence="8">
    <location>
        <begin position="329"/>
        <end position="348"/>
    </location>
</feature>
<dbReference type="SUPFAM" id="SSF48452">
    <property type="entry name" value="TPR-like"/>
    <property type="match status" value="2"/>
</dbReference>
<dbReference type="PROSITE" id="PS50293">
    <property type="entry name" value="TPR_REGION"/>
    <property type="match status" value="1"/>
</dbReference>
<keyword evidence="4 6" id="KW-0802">TPR repeat</keyword>
<evidence type="ECO:0000256" key="6">
    <source>
        <dbReference type="PROSITE-ProRule" id="PRU00339"/>
    </source>
</evidence>